<name>A0A8D8V906_9HEMI</name>
<evidence type="ECO:0000313" key="1">
    <source>
        <dbReference type="EMBL" id="CAG6718477.1"/>
    </source>
</evidence>
<protein>
    <submittedName>
        <fullName evidence="1">Uncharacterized protein</fullName>
    </submittedName>
</protein>
<reference evidence="1" key="1">
    <citation type="submission" date="2021-05" db="EMBL/GenBank/DDBJ databases">
        <authorList>
            <person name="Alioto T."/>
            <person name="Alioto T."/>
            <person name="Gomez Garrido J."/>
        </authorList>
    </citation>
    <scope>NUCLEOTIDE SEQUENCE</scope>
</reference>
<accession>A0A8D8V906</accession>
<organism evidence="1">
    <name type="scientific">Cacopsylla melanoneura</name>
    <dbReference type="NCBI Taxonomy" id="428564"/>
    <lineage>
        <taxon>Eukaryota</taxon>
        <taxon>Metazoa</taxon>
        <taxon>Ecdysozoa</taxon>
        <taxon>Arthropoda</taxon>
        <taxon>Hexapoda</taxon>
        <taxon>Insecta</taxon>
        <taxon>Pterygota</taxon>
        <taxon>Neoptera</taxon>
        <taxon>Paraneoptera</taxon>
        <taxon>Hemiptera</taxon>
        <taxon>Sternorrhyncha</taxon>
        <taxon>Psylloidea</taxon>
        <taxon>Psyllidae</taxon>
        <taxon>Psyllinae</taxon>
        <taxon>Cacopsylla</taxon>
    </lineage>
</organism>
<dbReference type="EMBL" id="HBUF01357418">
    <property type="protein sequence ID" value="CAG6718477.1"/>
    <property type="molecule type" value="Transcribed_RNA"/>
</dbReference>
<sequence>MQISQKLSVSVLCKCPSNKNPLLTDRKFKTIDQFELLTFFPLEIYQTEIEPRVWFRGSTVFCLLIFLSQGAGNLFGPRSDRESTKLADTPPQKEEGKILGSVFIF</sequence>
<dbReference type="AlphaFoldDB" id="A0A8D8V906"/>
<proteinExistence type="predicted"/>